<evidence type="ECO:0000313" key="3">
    <source>
        <dbReference type="Proteomes" id="UP001236663"/>
    </source>
</evidence>
<reference evidence="3" key="1">
    <citation type="journal article" date="2019" name="Int. J. Syst. Evol. Microbiol.">
        <title>The Global Catalogue of Microorganisms (GCM) 10K type strain sequencing project: providing services to taxonomists for standard genome sequencing and annotation.</title>
        <authorList>
            <consortium name="The Broad Institute Genomics Platform"/>
            <consortium name="The Broad Institute Genome Sequencing Center for Infectious Disease"/>
            <person name="Wu L."/>
            <person name="Ma J."/>
        </authorList>
    </citation>
    <scope>NUCLEOTIDE SEQUENCE [LARGE SCALE GENOMIC DNA]</scope>
    <source>
        <strain evidence="3">CECT 7706</strain>
    </source>
</reference>
<proteinExistence type="predicted"/>
<dbReference type="Proteomes" id="UP001236663">
    <property type="component" value="Unassembled WGS sequence"/>
</dbReference>
<keyword evidence="3" id="KW-1185">Reference proteome</keyword>
<organism evidence="2 3">
    <name type="scientific">Cyclobacterium jeungdonense</name>
    <dbReference type="NCBI Taxonomy" id="708087"/>
    <lineage>
        <taxon>Bacteria</taxon>
        <taxon>Pseudomonadati</taxon>
        <taxon>Bacteroidota</taxon>
        <taxon>Cytophagia</taxon>
        <taxon>Cytophagales</taxon>
        <taxon>Cyclobacteriaceae</taxon>
        <taxon>Cyclobacterium</taxon>
    </lineage>
</organism>
<evidence type="ECO:0000313" key="2">
    <source>
        <dbReference type="EMBL" id="MDN3690126.1"/>
    </source>
</evidence>
<name>A0ABT8CCL2_9BACT</name>
<gene>
    <name evidence="2" type="ORF">QWZ15_20060</name>
</gene>
<keyword evidence="1" id="KW-0732">Signal</keyword>
<sequence>MRFIGLFILIFISSHLNAQPTALFEGDEIISITLSGDLKELLNDRTGESLFRTITLSYMGADSTLVSLPIRSRTRGNFRRAKGNCSHPPLLLNFSKKNREGTIFKQQDRMKLVLPCRGDKYVLREYYVYKLYNMISPKSFRAQLVKLILDSPELKARDKGPFFGILLEEEDQMAERNYQISVKKQLVKPEQTEREDFLNMAVFQYMIGNTDWSVQYRQNIKLIASDSSSRPITVPYDFDHAGIVRAPYAKPAEELKMRSTLERRYRGFCMEDMKSFVNVFDHFSGLKEAIFSLYRNSERLDKKYIHSTLRYLDDFYTTINDSRRARRAFLYPCQASGTGNVVIKGLRN</sequence>
<protein>
    <submittedName>
        <fullName evidence="2">Uncharacterized protein</fullName>
    </submittedName>
</protein>
<feature type="signal peptide" evidence="1">
    <location>
        <begin position="1"/>
        <end position="18"/>
    </location>
</feature>
<feature type="chain" id="PRO_5046351941" evidence="1">
    <location>
        <begin position="19"/>
        <end position="348"/>
    </location>
</feature>
<comment type="caution">
    <text evidence="2">The sequence shown here is derived from an EMBL/GenBank/DDBJ whole genome shotgun (WGS) entry which is preliminary data.</text>
</comment>
<accession>A0ABT8CCL2</accession>
<dbReference type="EMBL" id="JAUFQS010000047">
    <property type="protein sequence ID" value="MDN3690126.1"/>
    <property type="molecule type" value="Genomic_DNA"/>
</dbReference>
<evidence type="ECO:0000256" key="1">
    <source>
        <dbReference type="SAM" id="SignalP"/>
    </source>
</evidence>
<dbReference type="RefSeq" id="WP_163383365.1">
    <property type="nucleotide sequence ID" value="NZ_JAUFQS010000047.1"/>
</dbReference>